<dbReference type="STRING" id="157783.LK03_03600"/>
<dbReference type="OrthoDB" id="515905at2"/>
<sequence>MQRHGWTLLFHEGVIVQLRKLQEAAARAEHNDPQGFESNANVKLFRALSQLILDVVPKDPARDDFRQGNTLGTAYRHWRRAKIGRRFRLFFRYDSKSRLIVYAWVNDENTLRSAGSKSDPYTVFERMLGRGHPPDDWDALIAATRSDWKASETSDA</sequence>
<dbReference type="Pfam" id="PF11663">
    <property type="entry name" value="Toxin_YhaV"/>
    <property type="match status" value="1"/>
</dbReference>
<evidence type="ECO:0000313" key="2">
    <source>
        <dbReference type="Proteomes" id="UP000029493"/>
    </source>
</evidence>
<gene>
    <name evidence="1" type="ORF">LK03_03600</name>
</gene>
<dbReference type="InterPro" id="IPR021679">
    <property type="entry name" value="Toxin_endonuclease_YhaV"/>
</dbReference>
<organism evidence="1 2">
    <name type="scientific">Pseudomonas cremoricolorata</name>
    <dbReference type="NCBI Taxonomy" id="157783"/>
    <lineage>
        <taxon>Bacteria</taxon>
        <taxon>Pseudomonadati</taxon>
        <taxon>Pseudomonadota</taxon>
        <taxon>Gammaproteobacteria</taxon>
        <taxon>Pseudomonadales</taxon>
        <taxon>Pseudomonadaceae</taxon>
        <taxon>Pseudomonas</taxon>
    </lineage>
</organism>
<protein>
    <submittedName>
        <fullName evidence="1">Toxin YhaV</fullName>
    </submittedName>
</protein>
<name>A0A089Y959_9PSED</name>
<dbReference type="eggNOG" id="ENOG502ZB6Z">
    <property type="taxonomic scope" value="Bacteria"/>
</dbReference>
<proteinExistence type="predicted"/>
<reference evidence="1 2" key="1">
    <citation type="submission" date="2014-09" db="EMBL/GenBank/DDBJ databases">
        <authorList>
            <person name="Chan K.-G."/>
        </authorList>
    </citation>
    <scope>NUCLEOTIDE SEQUENCE [LARGE SCALE GENOMIC DNA]</scope>
    <source>
        <strain evidence="1 2">ND07</strain>
    </source>
</reference>
<dbReference type="RefSeq" id="WP_038411101.1">
    <property type="nucleotide sequence ID" value="NZ_CP009455.1"/>
</dbReference>
<dbReference type="GO" id="GO:0004540">
    <property type="term" value="F:RNA nuclease activity"/>
    <property type="evidence" value="ECO:0007669"/>
    <property type="project" value="InterPro"/>
</dbReference>
<dbReference type="EMBL" id="CP009455">
    <property type="protein sequence ID" value="AIR88383.1"/>
    <property type="molecule type" value="Genomic_DNA"/>
</dbReference>
<evidence type="ECO:0000313" key="1">
    <source>
        <dbReference type="EMBL" id="AIR88383.1"/>
    </source>
</evidence>
<dbReference type="GO" id="GO:0110001">
    <property type="term" value="C:toxin-antitoxin complex"/>
    <property type="evidence" value="ECO:0007669"/>
    <property type="project" value="InterPro"/>
</dbReference>
<dbReference type="KEGG" id="psw:LK03_03600"/>
<dbReference type="Proteomes" id="UP000029493">
    <property type="component" value="Chromosome"/>
</dbReference>
<keyword evidence="2" id="KW-1185">Reference proteome</keyword>
<accession>A0A089Y959</accession>
<dbReference type="AlphaFoldDB" id="A0A089Y959"/>